<dbReference type="OrthoDB" id="2505440at2759"/>
<gene>
    <name evidence="2" type="ORF">AXF42_Ash003443</name>
</gene>
<accession>A0A2I0BG58</accession>
<dbReference type="AlphaFoldDB" id="A0A2I0BG58"/>
<name>A0A2I0BG58_9ASPA</name>
<protein>
    <submittedName>
        <fullName evidence="2">Uncharacterized protein</fullName>
    </submittedName>
</protein>
<evidence type="ECO:0000313" key="2">
    <source>
        <dbReference type="EMBL" id="PKA66787.1"/>
    </source>
</evidence>
<organism evidence="2 3">
    <name type="scientific">Apostasia shenzhenica</name>
    <dbReference type="NCBI Taxonomy" id="1088818"/>
    <lineage>
        <taxon>Eukaryota</taxon>
        <taxon>Viridiplantae</taxon>
        <taxon>Streptophyta</taxon>
        <taxon>Embryophyta</taxon>
        <taxon>Tracheophyta</taxon>
        <taxon>Spermatophyta</taxon>
        <taxon>Magnoliopsida</taxon>
        <taxon>Liliopsida</taxon>
        <taxon>Asparagales</taxon>
        <taxon>Orchidaceae</taxon>
        <taxon>Apostasioideae</taxon>
        <taxon>Apostasia</taxon>
    </lineage>
</organism>
<proteinExistence type="predicted"/>
<evidence type="ECO:0000313" key="3">
    <source>
        <dbReference type="Proteomes" id="UP000236161"/>
    </source>
</evidence>
<feature type="compositionally biased region" description="Basic and acidic residues" evidence="1">
    <location>
        <begin position="8"/>
        <end position="25"/>
    </location>
</feature>
<keyword evidence="3" id="KW-1185">Reference proteome</keyword>
<sequence>MWRRGKKRGSDSGDGEVAKFAKTDSDDGSGDIVVCEVVFSTFPFCLPVVLPLAFSHKEGFEAISAVEEPKGRGTELAREGGGGYQGVLR</sequence>
<dbReference type="Proteomes" id="UP000236161">
    <property type="component" value="Unassembled WGS sequence"/>
</dbReference>
<feature type="region of interest" description="Disordered" evidence="1">
    <location>
        <begin position="1"/>
        <end position="29"/>
    </location>
</feature>
<evidence type="ECO:0000256" key="1">
    <source>
        <dbReference type="SAM" id="MobiDB-lite"/>
    </source>
</evidence>
<dbReference type="EMBL" id="KZ451885">
    <property type="protein sequence ID" value="PKA66787.1"/>
    <property type="molecule type" value="Genomic_DNA"/>
</dbReference>
<reference evidence="2 3" key="1">
    <citation type="journal article" date="2017" name="Nature">
        <title>The Apostasia genome and the evolution of orchids.</title>
        <authorList>
            <person name="Zhang G.Q."/>
            <person name="Liu K.W."/>
            <person name="Li Z."/>
            <person name="Lohaus R."/>
            <person name="Hsiao Y.Y."/>
            <person name="Niu S.C."/>
            <person name="Wang J.Y."/>
            <person name="Lin Y.C."/>
            <person name="Xu Q."/>
            <person name="Chen L.J."/>
            <person name="Yoshida K."/>
            <person name="Fujiwara S."/>
            <person name="Wang Z.W."/>
            <person name="Zhang Y.Q."/>
            <person name="Mitsuda N."/>
            <person name="Wang M."/>
            <person name="Liu G.H."/>
            <person name="Pecoraro L."/>
            <person name="Huang H.X."/>
            <person name="Xiao X.J."/>
            <person name="Lin M."/>
            <person name="Wu X.Y."/>
            <person name="Wu W.L."/>
            <person name="Chen Y.Y."/>
            <person name="Chang S.B."/>
            <person name="Sakamoto S."/>
            <person name="Ohme-Takagi M."/>
            <person name="Yagi M."/>
            <person name="Zeng S.J."/>
            <person name="Shen C.Y."/>
            <person name="Yeh C.M."/>
            <person name="Luo Y.B."/>
            <person name="Tsai W.C."/>
            <person name="Van de Peer Y."/>
            <person name="Liu Z.J."/>
        </authorList>
    </citation>
    <scope>NUCLEOTIDE SEQUENCE [LARGE SCALE GENOMIC DNA]</scope>
    <source>
        <strain evidence="3">cv. Shenzhen</strain>
        <tissue evidence="2">Stem</tissue>
    </source>
</reference>